<evidence type="ECO:0000256" key="1">
    <source>
        <dbReference type="ARBA" id="ARBA00022729"/>
    </source>
</evidence>
<dbReference type="InterPro" id="IPR029052">
    <property type="entry name" value="Metallo-depent_PP-like"/>
</dbReference>
<proteinExistence type="predicted"/>
<dbReference type="PANTHER" id="PTHR10161:SF14">
    <property type="entry name" value="TARTRATE-RESISTANT ACID PHOSPHATASE TYPE 5"/>
    <property type="match status" value="1"/>
</dbReference>
<evidence type="ECO:0000313" key="5">
    <source>
        <dbReference type="Proteomes" id="UP000269721"/>
    </source>
</evidence>
<keyword evidence="1" id="KW-0732">Signal</keyword>
<dbReference type="Gene3D" id="3.60.21.10">
    <property type="match status" value="1"/>
</dbReference>
<dbReference type="SUPFAM" id="SSF56300">
    <property type="entry name" value="Metallo-dependent phosphatases"/>
    <property type="match status" value="1"/>
</dbReference>
<feature type="domain" description="Calcineurin-like phosphoesterase" evidence="3">
    <location>
        <begin position="2"/>
        <end position="189"/>
    </location>
</feature>
<dbReference type="InterPro" id="IPR051558">
    <property type="entry name" value="Metallophosphoesterase_PAP"/>
</dbReference>
<organism evidence="4 5">
    <name type="scientific">Blyttiomyces helicus</name>
    <dbReference type="NCBI Taxonomy" id="388810"/>
    <lineage>
        <taxon>Eukaryota</taxon>
        <taxon>Fungi</taxon>
        <taxon>Fungi incertae sedis</taxon>
        <taxon>Chytridiomycota</taxon>
        <taxon>Chytridiomycota incertae sedis</taxon>
        <taxon>Chytridiomycetes</taxon>
        <taxon>Chytridiomycetes incertae sedis</taxon>
        <taxon>Blyttiomyces</taxon>
    </lineage>
</organism>
<keyword evidence="5" id="KW-1185">Reference proteome</keyword>
<dbReference type="OrthoDB" id="411211at2759"/>
<reference evidence="5" key="1">
    <citation type="journal article" date="2018" name="Nat. Microbiol.">
        <title>Leveraging single-cell genomics to expand the fungal tree of life.</title>
        <authorList>
            <person name="Ahrendt S.R."/>
            <person name="Quandt C.A."/>
            <person name="Ciobanu D."/>
            <person name="Clum A."/>
            <person name="Salamov A."/>
            <person name="Andreopoulos B."/>
            <person name="Cheng J.F."/>
            <person name="Woyke T."/>
            <person name="Pelin A."/>
            <person name="Henrissat B."/>
            <person name="Reynolds N.K."/>
            <person name="Benny G.L."/>
            <person name="Smith M.E."/>
            <person name="James T.Y."/>
            <person name="Grigoriev I.V."/>
        </authorList>
    </citation>
    <scope>NUCLEOTIDE SEQUENCE [LARGE SCALE GENOMIC DNA]</scope>
</reference>
<name>A0A4P9WGW1_9FUNG</name>
<dbReference type="Pfam" id="PF00149">
    <property type="entry name" value="Metallophos"/>
    <property type="match status" value="1"/>
</dbReference>
<evidence type="ECO:0000313" key="4">
    <source>
        <dbReference type="EMBL" id="RKO91073.1"/>
    </source>
</evidence>
<dbReference type="PANTHER" id="PTHR10161">
    <property type="entry name" value="TARTRATE-RESISTANT ACID PHOSPHATASE TYPE 5"/>
    <property type="match status" value="1"/>
</dbReference>
<sequence>LLNLGDNFYARANLKDDYEGVLSTSDPKWDLLWSEIYTGHLAKIPWWSVAGNHDWYGSPDAEVEKTGMDGNNWVLPDFFWDKTVKIGKKSLAFVFIDTDLLYYQYAGLTDKVELYANFKAHGWTPENHTIETQLAHIESLLKKHDDKEYLMVIGHHPLVTCAAQANMTDLEALFDKYKPTAYAFGHQHSLAFARSGSTAYIQSGSGGKQEDVCPTTAAEAWGDASFGFVHSAWTEESVTFDYIDLNGNLVHTATATPRF</sequence>
<gene>
    <name evidence="4" type="ORF">BDK51DRAFT_23515</name>
</gene>
<dbReference type="AlphaFoldDB" id="A0A4P9WGW1"/>
<dbReference type="InterPro" id="IPR004843">
    <property type="entry name" value="Calcineurin-like_PHP"/>
</dbReference>
<evidence type="ECO:0000256" key="2">
    <source>
        <dbReference type="ARBA" id="ARBA00022801"/>
    </source>
</evidence>
<evidence type="ECO:0000259" key="3">
    <source>
        <dbReference type="Pfam" id="PF00149"/>
    </source>
</evidence>
<dbReference type="EMBL" id="KZ995242">
    <property type="protein sequence ID" value="RKO91073.1"/>
    <property type="molecule type" value="Genomic_DNA"/>
</dbReference>
<keyword evidence="2" id="KW-0378">Hydrolase</keyword>
<accession>A0A4P9WGW1</accession>
<protein>
    <submittedName>
        <fullName evidence="4">Metallo-dependent phosphatase-like protein</fullName>
    </submittedName>
</protein>
<dbReference type="GO" id="GO:0016787">
    <property type="term" value="F:hydrolase activity"/>
    <property type="evidence" value="ECO:0007669"/>
    <property type="project" value="UniProtKB-KW"/>
</dbReference>
<feature type="non-terminal residue" evidence="4">
    <location>
        <position position="1"/>
    </location>
</feature>
<dbReference type="Proteomes" id="UP000269721">
    <property type="component" value="Unassembled WGS sequence"/>
</dbReference>